<dbReference type="InterPro" id="IPR001245">
    <property type="entry name" value="Ser-Thr/Tyr_kinase_cat_dom"/>
</dbReference>
<dbReference type="SUPFAM" id="SSF56112">
    <property type="entry name" value="Protein kinase-like (PK-like)"/>
    <property type="match status" value="1"/>
</dbReference>
<feature type="non-terminal residue" evidence="2">
    <location>
        <position position="58"/>
    </location>
</feature>
<evidence type="ECO:0000313" key="2">
    <source>
        <dbReference type="EMBL" id="KAL3307090.1"/>
    </source>
</evidence>
<reference evidence="2 3" key="1">
    <citation type="submission" date="2024-11" db="EMBL/GenBank/DDBJ databases">
        <title>Adaptive evolution of stress response genes in parasites aligns with host niche diversity.</title>
        <authorList>
            <person name="Hahn C."/>
            <person name="Resl P."/>
        </authorList>
    </citation>
    <scope>NUCLEOTIDE SEQUENCE [LARGE SCALE GENOMIC DNA]</scope>
    <source>
        <strain evidence="2">EGGRZ-B1_66</strain>
        <tissue evidence="2">Body</tissue>
    </source>
</reference>
<proteinExistence type="predicted"/>
<organism evidence="2 3">
    <name type="scientific">Cichlidogyrus casuarinus</name>
    <dbReference type="NCBI Taxonomy" id="1844966"/>
    <lineage>
        <taxon>Eukaryota</taxon>
        <taxon>Metazoa</taxon>
        <taxon>Spiralia</taxon>
        <taxon>Lophotrochozoa</taxon>
        <taxon>Platyhelminthes</taxon>
        <taxon>Monogenea</taxon>
        <taxon>Monopisthocotylea</taxon>
        <taxon>Dactylogyridea</taxon>
        <taxon>Ancyrocephalidae</taxon>
        <taxon>Cichlidogyrus</taxon>
    </lineage>
</organism>
<gene>
    <name evidence="2" type="ORF">Ciccas_014405</name>
</gene>
<dbReference type="PANTHER" id="PTHR24416:SF611">
    <property type="entry name" value="TYROSINE-PROTEIN KINASE TRANSMEMBRANE RECEPTOR ROR"/>
    <property type="match status" value="1"/>
</dbReference>
<dbReference type="PRINTS" id="PR00109">
    <property type="entry name" value="TYRKINASE"/>
</dbReference>
<dbReference type="PANTHER" id="PTHR24416">
    <property type="entry name" value="TYROSINE-PROTEIN KINASE RECEPTOR"/>
    <property type="match status" value="1"/>
</dbReference>
<feature type="domain" description="Protein kinase" evidence="1">
    <location>
        <begin position="1"/>
        <end position="58"/>
    </location>
</feature>
<dbReference type="Gene3D" id="1.10.510.10">
    <property type="entry name" value="Transferase(Phosphotransferase) domain 1"/>
    <property type="match status" value="1"/>
</dbReference>
<dbReference type="InterPro" id="IPR011009">
    <property type="entry name" value="Kinase-like_dom_sf"/>
</dbReference>
<dbReference type="InterPro" id="IPR050122">
    <property type="entry name" value="RTK"/>
</dbReference>
<dbReference type="Proteomes" id="UP001626550">
    <property type="component" value="Unassembled WGS sequence"/>
</dbReference>
<feature type="non-terminal residue" evidence="2">
    <location>
        <position position="1"/>
    </location>
</feature>
<dbReference type="AlphaFoldDB" id="A0ABD2PJ84"/>
<accession>A0ABD2PJ84</accession>
<dbReference type="EMBL" id="JBJKFK010008374">
    <property type="protein sequence ID" value="KAL3307090.1"/>
    <property type="molecule type" value="Genomic_DNA"/>
</dbReference>
<evidence type="ECO:0000313" key="3">
    <source>
        <dbReference type="Proteomes" id="UP001626550"/>
    </source>
</evidence>
<dbReference type="PROSITE" id="PS50011">
    <property type="entry name" value="PROTEIN_KINASE_DOM"/>
    <property type="match status" value="1"/>
</dbReference>
<sequence length="58" mass="6892">LTTRSSHIPIRWTAPEIFSTGRYNIKCDVWSYGVVLWEIFKFGELPYNGWENATVRER</sequence>
<dbReference type="InterPro" id="IPR000719">
    <property type="entry name" value="Prot_kinase_dom"/>
</dbReference>
<name>A0ABD2PJ84_9PLAT</name>
<dbReference type="Pfam" id="PF07714">
    <property type="entry name" value="PK_Tyr_Ser-Thr"/>
    <property type="match status" value="1"/>
</dbReference>
<keyword evidence="3" id="KW-1185">Reference proteome</keyword>
<comment type="caution">
    <text evidence="2">The sequence shown here is derived from an EMBL/GenBank/DDBJ whole genome shotgun (WGS) entry which is preliminary data.</text>
</comment>
<evidence type="ECO:0000259" key="1">
    <source>
        <dbReference type="PROSITE" id="PS50011"/>
    </source>
</evidence>
<protein>
    <recommendedName>
        <fullName evidence="1">Protein kinase domain-containing protein</fullName>
    </recommendedName>
</protein>